<dbReference type="GeneID" id="20814619"/>
<dbReference type="AlphaFoldDB" id="W4G0S1"/>
<feature type="region of interest" description="Disordered" evidence="1">
    <location>
        <begin position="1"/>
        <end position="21"/>
    </location>
</feature>
<dbReference type="SUPFAM" id="SSF55785">
    <property type="entry name" value="PYP-like sensor domain (PAS domain)"/>
    <property type="match status" value="1"/>
</dbReference>
<dbReference type="VEuPathDB" id="FungiDB:H257_12623"/>
<accession>W4G0S1</accession>
<dbReference type="InterPro" id="IPR035965">
    <property type="entry name" value="PAS-like_dom_sf"/>
</dbReference>
<dbReference type="PROSITE" id="PS50888">
    <property type="entry name" value="BHLH"/>
    <property type="match status" value="1"/>
</dbReference>
<evidence type="ECO:0000313" key="3">
    <source>
        <dbReference type="EMBL" id="ETV72533.1"/>
    </source>
</evidence>
<evidence type="ECO:0000256" key="1">
    <source>
        <dbReference type="SAM" id="MobiDB-lite"/>
    </source>
</evidence>
<dbReference type="SMART" id="SM00353">
    <property type="entry name" value="HLH"/>
    <property type="match status" value="1"/>
</dbReference>
<dbReference type="Gene3D" id="4.10.280.10">
    <property type="entry name" value="Helix-loop-helix DNA-binding domain"/>
    <property type="match status" value="1"/>
</dbReference>
<protein>
    <recommendedName>
        <fullName evidence="2">BHLH domain-containing protein</fullName>
    </recommendedName>
</protein>
<sequence>MWMGHYGDENTNSMHVGDTTTPSARAELNMKEKQRMSKMNDTIEHLRKELEAAGVSSKMNKQSILDNTLHYVTMLQNDVVIAKQKSEYALRMAPAMMESSISPLERYFDMSSVPKCIITTDIALVRANQAFLTMSGFTEGALRHPSTLLACLSVDTSRLRTIVRDAMETRQPVRAAVENGFATSLSMNNLVFTAIFDSSGTAVDCIEVVVVASSHQYRQRPPTGHITV</sequence>
<gene>
    <name evidence="3" type="ORF">H257_12623</name>
</gene>
<dbReference type="EMBL" id="KI913154">
    <property type="protein sequence ID" value="ETV72533.1"/>
    <property type="molecule type" value="Genomic_DNA"/>
</dbReference>
<dbReference type="Pfam" id="PF00010">
    <property type="entry name" value="HLH"/>
    <property type="match status" value="1"/>
</dbReference>
<organism evidence="3">
    <name type="scientific">Aphanomyces astaci</name>
    <name type="common">Crayfish plague agent</name>
    <dbReference type="NCBI Taxonomy" id="112090"/>
    <lineage>
        <taxon>Eukaryota</taxon>
        <taxon>Sar</taxon>
        <taxon>Stramenopiles</taxon>
        <taxon>Oomycota</taxon>
        <taxon>Saprolegniomycetes</taxon>
        <taxon>Saprolegniales</taxon>
        <taxon>Verrucalvaceae</taxon>
        <taxon>Aphanomyces</taxon>
    </lineage>
</organism>
<name>W4G0S1_APHAT</name>
<dbReference type="CDD" id="cd00083">
    <property type="entry name" value="bHLH_SF"/>
    <property type="match status" value="1"/>
</dbReference>
<dbReference type="InterPro" id="IPR011598">
    <property type="entry name" value="bHLH_dom"/>
</dbReference>
<dbReference type="RefSeq" id="XP_009838215.1">
    <property type="nucleotide sequence ID" value="XM_009839913.1"/>
</dbReference>
<dbReference type="GO" id="GO:0046983">
    <property type="term" value="F:protein dimerization activity"/>
    <property type="evidence" value="ECO:0007669"/>
    <property type="project" value="InterPro"/>
</dbReference>
<feature type="domain" description="BHLH" evidence="2">
    <location>
        <begin position="23"/>
        <end position="75"/>
    </location>
</feature>
<proteinExistence type="predicted"/>
<dbReference type="OrthoDB" id="200651at2759"/>
<dbReference type="InterPro" id="IPR036638">
    <property type="entry name" value="HLH_DNA-bd_sf"/>
</dbReference>
<dbReference type="SUPFAM" id="SSF47459">
    <property type="entry name" value="HLH, helix-loop-helix DNA-binding domain"/>
    <property type="match status" value="1"/>
</dbReference>
<feature type="compositionally biased region" description="Polar residues" evidence="1">
    <location>
        <begin position="9"/>
        <end position="21"/>
    </location>
</feature>
<reference evidence="3" key="1">
    <citation type="submission" date="2013-12" db="EMBL/GenBank/DDBJ databases">
        <title>The Genome Sequence of Aphanomyces astaci APO3.</title>
        <authorList>
            <consortium name="The Broad Institute Genomics Platform"/>
            <person name="Russ C."/>
            <person name="Tyler B."/>
            <person name="van West P."/>
            <person name="Dieguez-Uribeondo J."/>
            <person name="Young S.K."/>
            <person name="Zeng Q."/>
            <person name="Gargeya S."/>
            <person name="Fitzgerald M."/>
            <person name="Abouelleil A."/>
            <person name="Alvarado L."/>
            <person name="Chapman S.B."/>
            <person name="Gainer-Dewar J."/>
            <person name="Goldberg J."/>
            <person name="Griggs A."/>
            <person name="Gujja S."/>
            <person name="Hansen M."/>
            <person name="Howarth C."/>
            <person name="Imamovic A."/>
            <person name="Ireland A."/>
            <person name="Larimer J."/>
            <person name="McCowan C."/>
            <person name="Murphy C."/>
            <person name="Pearson M."/>
            <person name="Poon T.W."/>
            <person name="Priest M."/>
            <person name="Roberts A."/>
            <person name="Saif S."/>
            <person name="Shea T."/>
            <person name="Sykes S."/>
            <person name="Wortman J."/>
            <person name="Nusbaum C."/>
            <person name="Birren B."/>
        </authorList>
    </citation>
    <scope>NUCLEOTIDE SEQUENCE [LARGE SCALE GENOMIC DNA]</scope>
    <source>
        <strain evidence="3">APO3</strain>
    </source>
</reference>
<evidence type="ECO:0000259" key="2">
    <source>
        <dbReference type="PROSITE" id="PS50888"/>
    </source>
</evidence>